<keyword evidence="2" id="KW-1185">Reference proteome</keyword>
<organism evidence="1 2">
    <name type="scientific">Vigna unguiculata</name>
    <name type="common">Cowpea</name>
    <dbReference type="NCBI Taxonomy" id="3917"/>
    <lineage>
        <taxon>Eukaryota</taxon>
        <taxon>Viridiplantae</taxon>
        <taxon>Streptophyta</taxon>
        <taxon>Embryophyta</taxon>
        <taxon>Tracheophyta</taxon>
        <taxon>Spermatophyta</taxon>
        <taxon>Magnoliopsida</taxon>
        <taxon>eudicotyledons</taxon>
        <taxon>Gunneridae</taxon>
        <taxon>Pentapetalae</taxon>
        <taxon>rosids</taxon>
        <taxon>fabids</taxon>
        <taxon>Fabales</taxon>
        <taxon>Fabaceae</taxon>
        <taxon>Papilionoideae</taxon>
        <taxon>50 kb inversion clade</taxon>
        <taxon>NPAAA clade</taxon>
        <taxon>indigoferoid/millettioid clade</taxon>
        <taxon>Phaseoleae</taxon>
        <taxon>Vigna</taxon>
    </lineage>
</organism>
<protein>
    <submittedName>
        <fullName evidence="1">Uncharacterized protein</fullName>
    </submittedName>
</protein>
<accession>A0A4D6LFG4</accession>
<dbReference type="Proteomes" id="UP000501690">
    <property type="component" value="Linkage Group LG3"/>
</dbReference>
<evidence type="ECO:0000313" key="1">
    <source>
        <dbReference type="EMBL" id="QCD87351.1"/>
    </source>
</evidence>
<gene>
    <name evidence="1" type="ORF">DEO72_LG3g1885</name>
</gene>
<sequence>MKMVGGCADEESLNVLMVDEDGSLHGGCKCEARGTCGLVCSWWYVFQALCDCEKLNHAREGTSMVACGLRLTSASEMDDMHFAVVCSIAASWMPTS</sequence>
<name>A0A4D6LFG4_VIGUN</name>
<evidence type="ECO:0000313" key="2">
    <source>
        <dbReference type="Proteomes" id="UP000501690"/>
    </source>
</evidence>
<reference evidence="1 2" key="1">
    <citation type="submission" date="2019-04" db="EMBL/GenBank/DDBJ databases">
        <title>An improved genome assembly and genetic linkage map for asparagus bean, Vigna unguiculata ssp. sesquipedialis.</title>
        <authorList>
            <person name="Xia Q."/>
            <person name="Zhang R."/>
            <person name="Dong Y."/>
        </authorList>
    </citation>
    <scope>NUCLEOTIDE SEQUENCE [LARGE SCALE GENOMIC DNA]</scope>
    <source>
        <tissue evidence="1">Leaf</tissue>
    </source>
</reference>
<dbReference type="EMBL" id="CP039347">
    <property type="protein sequence ID" value="QCD87351.1"/>
    <property type="molecule type" value="Genomic_DNA"/>
</dbReference>
<dbReference type="AlphaFoldDB" id="A0A4D6LFG4"/>
<proteinExistence type="predicted"/>